<dbReference type="Proteomes" id="UP000254343">
    <property type="component" value="Unassembled WGS sequence"/>
</dbReference>
<dbReference type="AlphaFoldDB" id="A0A380W4Q4"/>
<dbReference type="EMBL" id="UIGB01000001">
    <property type="protein sequence ID" value="SUU83107.1"/>
    <property type="molecule type" value="Genomic_DNA"/>
</dbReference>
<dbReference type="PANTHER" id="PTHR41244">
    <property type="entry name" value="RHAMNAN SYNTHESIS F"/>
    <property type="match status" value="1"/>
</dbReference>
<gene>
    <name evidence="1" type="ORF">NCTC12722_00267</name>
</gene>
<protein>
    <submittedName>
        <fullName evidence="1">Uncharacterized protein</fullName>
    </submittedName>
</protein>
<accession>A0A380W4Q4</accession>
<dbReference type="Gene3D" id="3.20.20.80">
    <property type="entry name" value="Glycosidases"/>
    <property type="match status" value="1"/>
</dbReference>
<evidence type="ECO:0000313" key="1">
    <source>
        <dbReference type="EMBL" id="SUU83107.1"/>
    </source>
</evidence>
<proteinExistence type="predicted"/>
<reference evidence="1 2" key="1">
    <citation type="submission" date="2018-06" db="EMBL/GenBank/DDBJ databases">
        <authorList>
            <consortium name="Pathogen Informatics"/>
            <person name="Doyle S."/>
        </authorList>
    </citation>
    <scope>NUCLEOTIDE SEQUENCE [LARGE SCALE GENOMIC DNA]</scope>
    <source>
        <strain evidence="1 2">NCTC12722</strain>
    </source>
</reference>
<dbReference type="CDD" id="cd11579">
    <property type="entry name" value="Glyco_tran_WbsX"/>
    <property type="match status" value="1"/>
</dbReference>
<dbReference type="InterPro" id="IPR032719">
    <property type="entry name" value="WbsX"/>
</dbReference>
<sequence>MVAYYLPQFHPIAENDFAWGKGFTEWRNVTRAFPHFEGHYQPRVPGELGYYDLRVPSVMARQVELAKLHGISAFCFHFYWFAGERLLELPIDHFLNNKDLDIEFSLCWANENWTRRWDGGKNELIRAQAHSPEDDVEFIRYLGKYFADPRYMKVDGRPVLTIYRPSIFPDMAATVLRWRHEIKKMGFPGIYLIATNSFGFADYEKFGFDALSEFPPHNTKITQPQTLQVTPKRHGGLLLPYPALVEYEEQKVLPGGYHSPWHHAGLG</sequence>
<name>A0A380W4Q4_AFIFE</name>
<dbReference type="PANTHER" id="PTHR41244:SF1">
    <property type="entry name" value="GLYCOSYLTRANSFERASE"/>
    <property type="match status" value="1"/>
</dbReference>
<organism evidence="1 2">
    <name type="scientific">Afipia felis</name>
    <name type="common">Cat scratch disease bacillus</name>
    <dbReference type="NCBI Taxonomy" id="1035"/>
    <lineage>
        <taxon>Bacteria</taxon>
        <taxon>Pseudomonadati</taxon>
        <taxon>Pseudomonadota</taxon>
        <taxon>Alphaproteobacteria</taxon>
        <taxon>Hyphomicrobiales</taxon>
        <taxon>Nitrobacteraceae</taxon>
        <taxon>Afipia</taxon>
    </lineage>
</organism>
<dbReference type="Pfam" id="PF14307">
    <property type="entry name" value="Glyco_tran_WbsX"/>
    <property type="match status" value="1"/>
</dbReference>
<evidence type="ECO:0000313" key="2">
    <source>
        <dbReference type="Proteomes" id="UP000254343"/>
    </source>
</evidence>